<comment type="similarity">
    <text evidence="1">Belongs to the dTDP-4-dehydrorhamnose 3,5-epimerase family.</text>
</comment>
<dbReference type="EMBL" id="JBHSNC010000017">
    <property type="protein sequence ID" value="MFC5528935.1"/>
    <property type="molecule type" value="Genomic_DNA"/>
</dbReference>
<keyword evidence="1 2" id="KW-0413">Isomerase</keyword>
<dbReference type="InterPro" id="IPR000888">
    <property type="entry name" value="RmlC-like"/>
</dbReference>
<evidence type="ECO:0000313" key="3">
    <source>
        <dbReference type="Proteomes" id="UP001596108"/>
    </source>
</evidence>
<dbReference type="CDD" id="cd00438">
    <property type="entry name" value="cupin_RmlC"/>
    <property type="match status" value="1"/>
</dbReference>
<organism evidence="2 3">
    <name type="scientific">Cohnella yongneupensis</name>
    <dbReference type="NCBI Taxonomy" id="425006"/>
    <lineage>
        <taxon>Bacteria</taxon>
        <taxon>Bacillati</taxon>
        <taxon>Bacillota</taxon>
        <taxon>Bacilli</taxon>
        <taxon>Bacillales</taxon>
        <taxon>Paenibacillaceae</taxon>
        <taxon>Cohnella</taxon>
    </lineage>
</organism>
<name>A0ABW0QVZ6_9BACL</name>
<dbReference type="NCBIfam" id="TIGR01221">
    <property type="entry name" value="rmlC"/>
    <property type="match status" value="1"/>
</dbReference>
<dbReference type="Proteomes" id="UP001596108">
    <property type="component" value="Unassembled WGS sequence"/>
</dbReference>
<dbReference type="PANTHER" id="PTHR21047">
    <property type="entry name" value="DTDP-6-DEOXY-D-GLUCOSE-3,5 EPIMERASE"/>
    <property type="match status" value="1"/>
</dbReference>
<evidence type="ECO:0000313" key="2">
    <source>
        <dbReference type="EMBL" id="MFC5528935.1"/>
    </source>
</evidence>
<sequence>MKFEELSIRGAYLIELQPIQDERGFFARSYCNKEFKENGLNPQIVQCNVSYNFHKGTIRGMHYQADPYEETKLVRCIRGAIYDVIIDLRADSESYLQWAAVELTGDLRKMLYIPAGVAHGFQTLQDDTEVFYQMGNYYEPSAARGVRWDDPAFNIKWPLRCTNISEKDAAYGAFELQ</sequence>
<comment type="pathway">
    <text evidence="1">Carbohydrate biosynthesis; dTDP-L-rhamnose biosynthesis.</text>
</comment>
<dbReference type="InterPro" id="IPR014710">
    <property type="entry name" value="RmlC-like_jellyroll"/>
</dbReference>
<dbReference type="RefSeq" id="WP_378110804.1">
    <property type="nucleotide sequence ID" value="NZ_JBHSNC010000017.1"/>
</dbReference>
<comment type="caution">
    <text evidence="2">The sequence shown here is derived from an EMBL/GenBank/DDBJ whole genome shotgun (WGS) entry which is preliminary data.</text>
</comment>
<dbReference type="GO" id="GO:0008830">
    <property type="term" value="F:dTDP-4-dehydrorhamnose 3,5-epimerase activity"/>
    <property type="evidence" value="ECO:0007669"/>
    <property type="project" value="UniProtKB-EC"/>
</dbReference>
<protein>
    <recommendedName>
        <fullName evidence="1">dTDP-4-dehydrorhamnose 3,5-epimerase</fullName>
        <ecNumber evidence="1">5.1.3.13</ecNumber>
    </recommendedName>
    <alternativeName>
        <fullName evidence="1">Thymidine diphospho-4-keto-rhamnose 3,5-epimerase</fullName>
    </alternativeName>
</protein>
<comment type="catalytic activity">
    <reaction evidence="1">
        <text>dTDP-4-dehydro-6-deoxy-alpha-D-glucose = dTDP-4-dehydro-beta-L-rhamnose</text>
        <dbReference type="Rhea" id="RHEA:16969"/>
        <dbReference type="ChEBI" id="CHEBI:57649"/>
        <dbReference type="ChEBI" id="CHEBI:62830"/>
        <dbReference type="EC" id="5.1.3.13"/>
    </reaction>
</comment>
<comment type="function">
    <text evidence="1">Catalyzes the epimerization of the C3' and C5'positions of dTDP-6-deoxy-D-xylo-4-hexulose, forming dTDP-6-deoxy-L-lyxo-4-hexulose.</text>
</comment>
<evidence type="ECO:0000256" key="1">
    <source>
        <dbReference type="RuleBase" id="RU364069"/>
    </source>
</evidence>
<reference evidence="3" key="1">
    <citation type="journal article" date="2019" name="Int. J. Syst. Evol. Microbiol.">
        <title>The Global Catalogue of Microorganisms (GCM) 10K type strain sequencing project: providing services to taxonomists for standard genome sequencing and annotation.</title>
        <authorList>
            <consortium name="The Broad Institute Genomics Platform"/>
            <consortium name="The Broad Institute Genome Sequencing Center for Infectious Disease"/>
            <person name="Wu L."/>
            <person name="Ma J."/>
        </authorList>
    </citation>
    <scope>NUCLEOTIDE SEQUENCE [LARGE SCALE GENOMIC DNA]</scope>
    <source>
        <strain evidence="3">CGMCC 1.18578</strain>
    </source>
</reference>
<dbReference type="SUPFAM" id="SSF51182">
    <property type="entry name" value="RmlC-like cupins"/>
    <property type="match status" value="1"/>
</dbReference>
<comment type="subunit">
    <text evidence="1">Homodimer.</text>
</comment>
<dbReference type="InterPro" id="IPR011051">
    <property type="entry name" value="RmlC_Cupin_sf"/>
</dbReference>
<dbReference type="EC" id="5.1.3.13" evidence="1"/>
<accession>A0ABW0QVZ6</accession>
<keyword evidence="3" id="KW-1185">Reference proteome</keyword>
<dbReference type="Pfam" id="PF00908">
    <property type="entry name" value="dTDP_sugar_isom"/>
    <property type="match status" value="1"/>
</dbReference>
<dbReference type="PANTHER" id="PTHR21047:SF2">
    <property type="entry name" value="THYMIDINE DIPHOSPHO-4-KETO-RHAMNOSE 3,5-EPIMERASE"/>
    <property type="match status" value="1"/>
</dbReference>
<gene>
    <name evidence="2" type="primary">rfbC</name>
    <name evidence="2" type="ORF">ACFPQ4_05640</name>
</gene>
<dbReference type="Gene3D" id="2.60.120.10">
    <property type="entry name" value="Jelly Rolls"/>
    <property type="match status" value="1"/>
</dbReference>
<proteinExistence type="inferred from homology"/>